<dbReference type="PATRIC" id="fig|1411148.3.peg.1821"/>
<dbReference type="Gene3D" id="3.90.245.10">
    <property type="entry name" value="Ribonucleoside hydrolase-like"/>
    <property type="match status" value="1"/>
</dbReference>
<dbReference type="GO" id="GO:0008477">
    <property type="term" value="F:purine nucleosidase activity"/>
    <property type="evidence" value="ECO:0007669"/>
    <property type="project" value="TreeGrafter"/>
</dbReference>
<dbReference type="Proteomes" id="UP000018837">
    <property type="component" value="Unassembled WGS sequence"/>
</dbReference>
<dbReference type="EMBL" id="AYUF01000489">
    <property type="protein sequence ID" value="ETK01235.1"/>
    <property type="molecule type" value="Genomic_DNA"/>
</dbReference>
<accession>W2C233</accession>
<evidence type="ECO:0000256" key="2">
    <source>
        <dbReference type="ARBA" id="ARBA00023295"/>
    </source>
</evidence>
<dbReference type="InterPro" id="IPR036452">
    <property type="entry name" value="Ribo_hydro-like"/>
</dbReference>
<dbReference type="GO" id="GO:0006152">
    <property type="term" value="P:purine nucleoside catabolic process"/>
    <property type="evidence" value="ECO:0007669"/>
    <property type="project" value="TreeGrafter"/>
</dbReference>
<evidence type="ECO:0000256" key="3">
    <source>
        <dbReference type="SAM" id="SignalP"/>
    </source>
</evidence>
<name>W2C233_9BACT</name>
<evidence type="ECO:0000313" key="5">
    <source>
        <dbReference type="EMBL" id="ETK01235.1"/>
    </source>
</evidence>
<keyword evidence="2" id="KW-0326">Glycosidase</keyword>
<dbReference type="Pfam" id="PF01156">
    <property type="entry name" value="IU_nuc_hydro"/>
    <property type="match status" value="1"/>
</dbReference>
<dbReference type="PANTHER" id="PTHR12304:SF4">
    <property type="entry name" value="URIDINE NUCLEOSIDASE"/>
    <property type="match status" value="1"/>
</dbReference>
<dbReference type="GO" id="GO:0005829">
    <property type="term" value="C:cytosol"/>
    <property type="evidence" value="ECO:0007669"/>
    <property type="project" value="TreeGrafter"/>
</dbReference>
<evidence type="ECO:0000313" key="6">
    <source>
        <dbReference type="Proteomes" id="UP000018837"/>
    </source>
</evidence>
<keyword evidence="1 5" id="KW-0378">Hydrolase</keyword>
<keyword evidence="3" id="KW-0732">Signal</keyword>
<organism evidence="5 6">
    <name type="scientific">Tannerella sp. oral taxon BU063 isolate Cell 2</name>
    <dbReference type="NCBI Taxonomy" id="1411148"/>
    <lineage>
        <taxon>Bacteria</taxon>
        <taxon>Pseudomonadati</taxon>
        <taxon>Bacteroidota</taxon>
        <taxon>Bacteroidia</taxon>
        <taxon>Bacteroidales</taxon>
        <taxon>Tannerellaceae</taxon>
        <taxon>Tannerella</taxon>
    </lineage>
</organism>
<comment type="caution">
    <text evidence="5">The sequence shown here is derived from an EMBL/GenBank/DDBJ whole genome shotgun (WGS) entry which is preliminary data.</text>
</comment>
<reference evidence="5 6" key="1">
    <citation type="submission" date="2013-11" db="EMBL/GenBank/DDBJ databases">
        <title>Single cell genomics of uncultured Tannerella BU063 (oral taxon 286).</title>
        <authorList>
            <person name="Beall C.J."/>
            <person name="Campbell A.G."/>
            <person name="Griffen A.L."/>
            <person name="Podar M."/>
            <person name="Leys E.J."/>
        </authorList>
    </citation>
    <scope>NUCLEOTIDE SEQUENCE [LARGE SCALE GENOMIC DNA]</scope>
    <source>
        <strain evidence="5">Cell 2</strain>
    </source>
</reference>
<evidence type="ECO:0000259" key="4">
    <source>
        <dbReference type="Pfam" id="PF01156"/>
    </source>
</evidence>
<gene>
    <name evidence="5" type="ORF">N425_11165</name>
</gene>
<dbReference type="PANTHER" id="PTHR12304">
    <property type="entry name" value="INOSINE-URIDINE PREFERRING NUCLEOSIDE HYDROLASE"/>
    <property type="match status" value="1"/>
</dbReference>
<proteinExistence type="predicted"/>
<feature type="domain" description="Inosine/uridine-preferring nucleoside hydrolase" evidence="4">
    <location>
        <begin position="34"/>
        <end position="353"/>
    </location>
</feature>
<feature type="chain" id="PRO_5004812344" evidence="3">
    <location>
        <begin position="27"/>
        <end position="363"/>
    </location>
</feature>
<feature type="signal peptide" evidence="3">
    <location>
        <begin position="1"/>
        <end position="26"/>
    </location>
</feature>
<dbReference type="SUPFAM" id="SSF53590">
    <property type="entry name" value="Nucleoside hydrolase"/>
    <property type="match status" value="1"/>
</dbReference>
<sequence>MKTTNRILTLCLMVLVGLTGMTTERATAQKKEKVILDTDMVEVFDDGVAMMMLAKAPNIDLLGVTIVIGNTWVPEGTAYAIRQLECVNRTDIPVVPGIRQPIYPNRFETIKNERVLFGIGDAYVGAAGYPEPASWRAVYLQKYGREPSIEPLDMKAVNFIIDRVKANPGEVTILAIGTCVNLATAVRIAPEIVPLIKRVIYMGGSFFRPGNTTPTAEFNWWLDPEAAKICVRTPFKEQVIVGLDVCEKMAFRKDRYERITNLVRNEGIKGMMKRNYLNVKFLEEPTYTHYVWDVIAASILIDPTLIREEVKRYVDVNSQFGFSYGQALAFDSNQPVGSQQARIILTVDEPRLWSMIEKYCSEF</sequence>
<protein>
    <submittedName>
        <fullName evidence="5">Nucleoside hydrolase</fullName>
    </submittedName>
</protein>
<dbReference type="InterPro" id="IPR001910">
    <property type="entry name" value="Inosine/uridine_hydrolase_dom"/>
</dbReference>
<dbReference type="InterPro" id="IPR023186">
    <property type="entry name" value="IUNH"/>
</dbReference>
<dbReference type="AlphaFoldDB" id="W2C233"/>
<evidence type="ECO:0000256" key="1">
    <source>
        <dbReference type="ARBA" id="ARBA00022801"/>
    </source>
</evidence>